<reference evidence="7" key="1">
    <citation type="submission" date="2016-09" db="EMBL/GenBank/DDBJ databases">
        <authorList>
            <person name="Gulvik C.A."/>
        </authorList>
    </citation>
    <scope>NUCLEOTIDE SEQUENCE [LARGE SCALE GENOMIC DNA]</scope>
    <source>
        <strain evidence="7">LMG 8895</strain>
    </source>
</reference>
<dbReference type="InterPro" id="IPR036390">
    <property type="entry name" value="WH_DNA-bd_sf"/>
</dbReference>
<name>A0A1E5GIM9_9ENTE</name>
<dbReference type="InterPro" id="IPR005119">
    <property type="entry name" value="LysR_subst-bd"/>
</dbReference>
<keyword evidence="4" id="KW-0804">Transcription</keyword>
<dbReference type="Proteomes" id="UP000095094">
    <property type="component" value="Unassembled WGS sequence"/>
</dbReference>
<dbReference type="EMBL" id="MIJY01000033">
    <property type="protein sequence ID" value="OEG12539.1"/>
    <property type="molecule type" value="Genomic_DNA"/>
</dbReference>
<comment type="similarity">
    <text evidence="1">Belongs to the LysR transcriptional regulatory family.</text>
</comment>
<evidence type="ECO:0000256" key="2">
    <source>
        <dbReference type="ARBA" id="ARBA00023015"/>
    </source>
</evidence>
<keyword evidence="7" id="KW-1185">Reference proteome</keyword>
<dbReference type="GO" id="GO:0000976">
    <property type="term" value="F:transcription cis-regulatory region binding"/>
    <property type="evidence" value="ECO:0007669"/>
    <property type="project" value="TreeGrafter"/>
</dbReference>
<dbReference type="RefSeq" id="WP_069663918.1">
    <property type="nucleotide sequence ID" value="NZ_JBHUJJ010000001.1"/>
</dbReference>
<comment type="caution">
    <text evidence="6">The sequence shown here is derived from an EMBL/GenBank/DDBJ whole genome shotgun (WGS) entry which is preliminary data.</text>
</comment>
<dbReference type="SUPFAM" id="SSF53850">
    <property type="entry name" value="Periplasmic binding protein-like II"/>
    <property type="match status" value="1"/>
</dbReference>
<dbReference type="PANTHER" id="PTHR30126:SF40">
    <property type="entry name" value="HTH-TYPE TRANSCRIPTIONAL REGULATOR GLTR"/>
    <property type="match status" value="1"/>
</dbReference>
<evidence type="ECO:0000256" key="4">
    <source>
        <dbReference type="ARBA" id="ARBA00023163"/>
    </source>
</evidence>
<dbReference type="SUPFAM" id="SSF46785">
    <property type="entry name" value="Winged helix' DNA-binding domain"/>
    <property type="match status" value="1"/>
</dbReference>
<dbReference type="PROSITE" id="PS50931">
    <property type="entry name" value="HTH_LYSR"/>
    <property type="match status" value="1"/>
</dbReference>
<evidence type="ECO:0000259" key="5">
    <source>
        <dbReference type="PROSITE" id="PS50931"/>
    </source>
</evidence>
<evidence type="ECO:0000313" key="6">
    <source>
        <dbReference type="EMBL" id="OEG12539.1"/>
    </source>
</evidence>
<protein>
    <recommendedName>
        <fullName evidence="5">HTH lysR-type domain-containing protein</fullName>
    </recommendedName>
</protein>
<keyword evidence="3" id="KW-0238">DNA-binding</keyword>
<dbReference type="GO" id="GO:0003700">
    <property type="term" value="F:DNA-binding transcription factor activity"/>
    <property type="evidence" value="ECO:0007669"/>
    <property type="project" value="InterPro"/>
</dbReference>
<dbReference type="Gene3D" id="3.40.190.290">
    <property type="match status" value="1"/>
</dbReference>
<evidence type="ECO:0000256" key="3">
    <source>
        <dbReference type="ARBA" id="ARBA00023125"/>
    </source>
</evidence>
<proteinExistence type="inferred from homology"/>
<dbReference type="AlphaFoldDB" id="A0A1E5GIM9"/>
<evidence type="ECO:0000313" key="7">
    <source>
        <dbReference type="Proteomes" id="UP000095094"/>
    </source>
</evidence>
<organism evidence="6 7">
    <name type="scientific">Enterococcus termitis</name>
    <dbReference type="NCBI Taxonomy" id="332950"/>
    <lineage>
        <taxon>Bacteria</taxon>
        <taxon>Bacillati</taxon>
        <taxon>Bacillota</taxon>
        <taxon>Bacilli</taxon>
        <taxon>Lactobacillales</taxon>
        <taxon>Enterococcaceae</taxon>
        <taxon>Enterococcus</taxon>
    </lineage>
</organism>
<dbReference type="Pfam" id="PF00126">
    <property type="entry name" value="HTH_1"/>
    <property type="match status" value="1"/>
</dbReference>
<evidence type="ECO:0000256" key="1">
    <source>
        <dbReference type="ARBA" id="ARBA00009437"/>
    </source>
</evidence>
<gene>
    <name evidence="6" type="ORF">BCR25_19675</name>
</gene>
<dbReference type="CDD" id="cd05466">
    <property type="entry name" value="PBP2_LTTR_substrate"/>
    <property type="match status" value="1"/>
</dbReference>
<accession>A0A1E5GIM9</accession>
<dbReference type="InterPro" id="IPR036388">
    <property type="entry name" value="WH-like_DNA-bd_sf"/>
</dbReference>
<feature type="domain" description="HTH lysR-type" evidence="5">
    <location>
        <begin position="1"/>
        <end position="58"/>
    </location>
</feature>
<dbReference type="OrthoDB" id="9785745at2"/>
<sequence length="286" mass="33853">MNFIYLQSFYHVVLTNSYSKTANQLGYSQSNISYHIHKLEEQYGRELLFKRKEKIVLTKAGELVFTFAQSLMKEHHKLLNQLEQENEVLRIGTIESLSSSLMVTYLSKLRRLYPEMKFRVSVEDEQTLFDLLAKDELDLIFIFDEMTTNTMNYVHLYAEETFELVTHKKNMVDHPESYEMILTDNKCSYRKAFLEQYRSSMNISIALELANPEDIKRLLFSGNETAFLPKYATRDLSLQDFTHSPLPLNRPFYLQWLFADEKKNSQLDKLISLLLEDPYYEVKIKK</sequence>
<dbReference type="Gene3D" id="1.10.10.10">
    <property type="entry name" value="Winged helix-like DNA-binding domain superfamily/Winged helix DNA-binding domain"/>
    <property type="match status" value="1"/>
</dbReference>
<keyword evidence="2" id="KW-0805">Transcription regulation</keyword>
<dbReference type="PANTHER" id="PTHR30126">
    <property type="entry name" value="HTH-TYPE TRANSCRIPTIONAL REGULATOR"/>
    <property type="match status" value="1"/>
</dbReference>
<dbReference type="InterPro" id="IPR000847">
    <property type="entry name" value="LysR_HTH_N"/>
</dbReference>
<dbReference type="Pfam" id="PF03466">
    <property type="entry name" value="LysR_substrate"/>
    <property type="match status" value="1"/>
</dbReference>